<evidence type="ECO:0000259" key="4">
    <source>
        <dbReference type="PROSITE" id="PS51077"/>
    </source>
</evidence>
<feature type="domain" description="IclR-ED" evidence="5">
    <location>
        <begin position="69"/>
        <end position="251"/>
    </location>
</feature>
<dbReference type="SUPFAM" id="SSF46785">
    <property type="entry name" value="Winged helix' DNA-binding domain"/>
    <property type="match status" value="1"/>
</dbReference>
<dbReference type="Pfam" id="PF09339">
    <property type="entry name" value="HTH_IclR"/>
    <property type="match status" value="1"/>
</dbReference>
<dbReference type="InterPro" id="IPR036388">
    <property type="entry name" value="WH-like_DNA-bd_sf"/>
</dbReference>
<dbReference type="Gene3D" id="1.10.10.10">
    <property type="entry name" value="Winged helix-like DNA-binding domain superfamily/Winged helix DNA-binding domain"/>
    <property type="match status" value="1"/>
</dbReference>
<dbReference type="PANTHER" id="PTHR30136:SF39">
    <property type="entry name" value="TRANSCRIPTIONAL REGULATORY PROTEIN"/>
    <property type="match status" value="1"/>
</dbReference>
<dbReference type="SMART" id="SM00346">
    <property type="entry name" value="HTH_ICLR"/>
    <property type="match status" value="1"/>
</dbReference>
<keyword evidence="1" id="KW-0805">Transcription regulation</keyword>
<proteinExistence type="predicted"/>
<dbReference type="GO" id="GO:0003700">
    <property type="term" value="F:DNA-binding transcription factor activity"/>
    <property type="evidence" value="ECO:0007669"/>
    <property type="project" value="TreeGrafter"/>
</dbReference>
<dbReference type="GO" id="GO:0045892">
    <property type="term" value="P:negative regulation of DNA-templated transcription"/>
    <property type="evidence" value="ECO:0007669"/>
    <property type="project" value="TreeGrafter"/>
</dbReference>
<dbReference type="PANTHER" id="PTHR30136">
    <property type="entry name" value="HELIX-TURN-HELIX TRANSCRIPTIONAL REGULATOR, ICLR FAMILY"/>
    <property type="match status" value="1"/>
</dbReference>
<dbReference type="Proteomes" id="UP000594778">
    <property type="component" value="Chromosome"/>
</dbReference>
<evidence type="ECO:0000256" key="1">
    <source>
        <dbReference type="ARBA" id="ARBA00023015"/>
    </source>
</evidence>
<dbReference type="RefSeq" id="WP_197955340.1">
    <property type="nucleotide sequence ID" value="NZ_CP065668.1"/>
</dbReference>
<protein>
    <submittedName>
        <fullName evidence="6">IclR family transcriptional regulator</fullName>
    </submittedName>
</protein>
<dbReference type="InterPro" id="IPR036390">
    <property type="entry name" value="WH_DNA-bd_sf"/>
</dbReference>
<dbReference type="Pfam" id="PF01614">
    <property type="entry name" value="IclR_C"/>
    <property type="match status" value="1"/>
</dbReference>
<organism evidence="6 7">
    <name type="scientific">Delftia acidovorans</name>
    <name type="common">Pseudomonas acidovorans</name>
    <name type="synonym">Comamonas acidovorans</name>
    <dbReference type="NCBI Taxonomy" id="80866"/>
    <lineage>
        <taxon>Bacteria</taxon>
        <taxon>Pseudomonadati</taxon>
        <taxon>Pseudomonadota</taxon>
        <taxon>Betaproteobacteria</taxon>
        <taxon>Burkholderiales</taxon>
        <taxon>Comamonadaceae</taxon>
        <taxon>Delftia</taxon>
    </lineage>
</organism>
<dbReference type="InterPro" id="IPR014757">
    <property type="entry name" value="Tscrpt_reg_IclR_C"/>
</dbReference>
<dbReference type="InterPro" id="IPR050707">
    <property type="entry name" value="HTH_MetabolicPath_Reg"/>
</dbReference>
<sequence>MAHGTQTLERGVELLKLVAAHHPSGVRLTDLVQLSGLEPPTVHRLLASLVREGLVGQQETGKRYVLGRYCGQLAKAAAHEAPIQETYGPLLEQIAQDTGDATFLVVQSGFDTLCIARAIGTYMIQALAVSVGHRQPIGVGAGGLAMLAQMPARDAEALIRANRDRLAYYRNLTDSALRDMVRQARSAGHAVIGNYAVSGVVGVGVALRDPLGNIVGGISVASIKQRMGGERQEQVARRMRALMARHGAGGL</sequence>
<feature type="domain" description="HTH iclR-type" evidence="4">
    <location>
        <begin position="5"/>
        <end position="68"/>
    </location>
</feature>
<dbReference type="InterPro" id="IPR005471">
    <property type="entry name" value="Tscrpt_reg_IclR_N"/>
</dbReference>
<dbReference type="AlphaFoldDB" id="A0A7T2S2T9"/>
<dbReference type="EMBL" id="CP065668">
    <property type="protein sequence ID" value="QPS07905.1"/>
    <property type="molecule type" value="Genomic_DNA"/>
</dbReference>
<accession>A0A7T2S2T9</accession>
<evidence type="ECO:0000313" key="6">
    <source>
        <dbReference type="EMBL" id="QPS07905.1"/>
    </source>
</evidence>
<dbReference type="SUPFAM" id="SSF55781">
    <property type="entry name" value="GAF domain-like"/>
    <property type="match status" value="1"/>
</dbReference>
<dbReference type="PROSITE" id="PS51078">
    <property type="entry name" value="ICLR_ED"/>
    <property type="match status" value="1"/>
</dbReference>
<dbReference type="PROSITE" id="PS51077">
    <property type="entry name" value="HTH_ICLR"/>
    <property type="match status" value="1"/>
</dbReference>
<reference evidence="6 7" key="1">
    <citation type="submission" date="2020-12" db="EMBL/GenBank/DDBJ databases">
        <title>FDA dAtabase for Regulatory Grade micrObial Sequences (FDA-ARGOS): Supporting development and validation of Infectious Disease Dx tests.</title>
        <authorList>
            <person name="Sproer C."/>
            <person name="Gronow S."/>
            <person name="Severitt S."/>
            <person name="Schroder I."/>
            <person name="Tallon L."/>
            <person name="Sadzewicz L."/>
            <person name="Zhao X."/>
            <person name="Boylan J."/>
            <person name="Ott S."/>
            <person name="Bowen H."/>
            <person name="Vavikolanu K."/>
            <person name="Mehta A."/>
            <person name="Aluvathingal J."/>
            <person name="Nadendla S."/>
            <person name="Lowell S."/>
            <person name="Myers T."/>
            <person name="Yan Y."/>
            <person name="Sichtig H."/>
        </authorList>
    </citation>
    <scope>NUCLEOTIDE SEQUENCE [LARGE SCALE GENOMIC DNA]</scope>
    <source>
        <strain evidence="6 7">FDAARGOS_909</strain>
    </source>
</reference>
<evidence type="ECO:0000313" key="7">
    <source>
        <dbReference type="Proteomes" id="UP000594778"/>
    </source>
</evidence>
<dbReference type="InterPro" id="IPR029016">
    <property type="entry name" value="GAF-like_dom_sf"/>
</dbReference>
<gene>
    <name evidence="6" type="ORF">I6G66_27175</name>
</gene>
<evidence type="ECO:0000256" key="2">
    <source>
        <dbReference type="ARBA" id="ARBA00023125"/>
    </source>
</evidence>
<name>A0A7T2S2T9_DELAC</name>
<keyword evidence="2" id="KW-0238">DNA-binding</keyword>
<evidence type="ECO:0000259" key="5">
    <source>
        <dbReference type="PROSITE" id="PS51078"/>
    </source>
</evidence>
<dbReference type="GO" id="GO:0003677">
    <property type="term" value="F:DNA binding"/>
    <property type="evidence" value="ECO:0007669"/>
    <property type="project" value="UniProtKB-KW"/>
</dbReference>
<evidence type="ECO:0000256" key="3">
    <source>
        <dbReference type="ARBA" id="ARBA00023163"/>
    </source>
</evidence>
<dbReference type="Gene3D" id="3.30.450.40">
    <property type="match status" value="1"/>
</dbReference>
<keyword evidence="3" id="KW-0804">Transcription</keyword>